<dbReference type="InterPro" id="IPR001810">
    <property type="entry name" value="F-box_dom"/>
</dbReference>
<dbReference type="Proteomes" id="UP000515121">
    <property type="component" value="Unplaced"/>
</dbReference>
<name>A0A6P6AI87_DURZI</name>
<dbReference type="InterPro" id="IPR006527">
    <property type="entry name" value="F-box-assoc_dom_typ1"/>
</dbReference>
<sequence>MAMSNGDWPVDILTEILLKLPVKSILRFKCVAKTWCDLFQNPSFVSQHLSISKKNKRLLVYYHDDNNDNIVMRLFVYQTLVSYHDLHQQLPSHIADLYVLTFCVYNGLFCLCDHKNSRITLWNPATREFKILPECNQNIPPKVETYIHILGFGLDPLSNDYKVIYMRDYLDLEKNMAGPTHYAVYRMSTDSWRVLNEEDVQFFQDLSICYSSNNACVNGVYYWNVFKFVEHGPSFIDNKILAFYLGTEVFQLIESPCPESPGKLLPLHDDLISLWYIEMTDRDLRSNEVWVLNDDGHWTKLLKIEPHFVVQRTFGFWKNGKVFLESVSGQLMLYDLETEELSEELGIKVRGGGEDLLRVYTYEESLVAITSK</sequence>
<protein>
    <submittedName>
        <fullName evidence="3">F-box protein At1g32420</fullName>
    </submittedName>
</protein>
<accession>A0A6P6AI87</accession>
<dbReference type="CDD" id="cd22157">
    <property type="entry name" value="F-box_AtFBW1-like"/>
    <property type="match status" value="1"/>
</dbReference>
<dbReference type="OrthoDB" id="1867629at2759"/>
<dbReference type="RefSeq" id="XP_022764574.1">
    <property type="nucleotide sequence ID" value="XM_022908839.1"/>
</dbReference>
<evidence type="ECO:0000313" key="2">
    <source>
        <dbReference type="Proteomes" id="UP000515121"/>
    </source>
</evidence>
<dbReference type="InterPro" id="IPR050796">
    <property type="entry name" value="SCF_F-box_component"/>
</dbReference>
<gene>
    <name evidence="3" type="primary">LOC111309837</name>
</gene>
<dbReference type="KEGG" id="dzi:111309837"/>
<dbReference type="InterPro" id="IPR036047">
    <property type="entry name" value="F-box-like_dom_sf"/>
</dbReference>
<proteinExistence type="predicted"/>
<reference evidence="3" key="1">
    <citation type="submission" date="2025-08" db="UniProtKB">
        <authorList>
            <consortium name="RefSeq"/>
        </authorList>
    </citation>
    <scope>IDENTIFICATION</scope>
    <source>
        <tissue evidence="3">Fruit stalk</tissue>
    </source>
</reference>
<dbReference type="Gene3D" id="1.20.1280.50">
    <property type="match status" value="1"/>
</dbReference>
<dbReference type="NCBIfam" id="TIGR01640">
    <property type="entry name" value="F_box_assoc_1"/>
    <property type="match status" value="1"/>
</dbReference>
<dbReference type="InterPro" id="IPR017451">
    <property type="entry name" value="F-box-assoc_interact_dom"/>
</dbReference>
<dbReference type="SUPFAM" id="SSF82171">
    <property type="entry name" value="DPP6 N-terminal domain-like"/>
    <property type="match status" value="1"/>
</dbReference>
<dbReference type="GeneID" id="111309837"/>
<dbReference type="Pfam" id="PF07734">
    <property type="entry name" value="FBA_1"/>
    <property type="match status" value="1"/>
</dbReference>
<dbReference type="SUPFAM" id="SSF81383">
    <property type="entry name" value="F-box domain"/>
    <property type="match status" value="1"/>
</dbReference>
<dbReference type="SMART" id="SM00256">
    <property type="entry name" value="FBOX"/>
    <property type="match status" value="1"/>
</dbReference>
<dbReference type="Pfam" id="PF00646">
    <property type="entry name" value="F-box"/>
    <property type="match status" value="1"/>
</dbReference>
<dbReference type="AlphaFoldDB" id="A0A6P6AI87"/>
<dbReference type="PANTHER" id="PTHR31672">
    <property type="entry name" value="BNACNNG10540D PROTEIN"/>
    <property type="match status" value="1"/>
</dbReference>
<organism evidence="2 3">
    <name type="scientific">Durio zibethinus</name>
    <name type="common">Durian</name>
    <dbReference type="NCBI Taxonomy" id="66656"/>
    <lineage>
        <taxon>Eukaryota</taxon>
        <taxon>Viridiplantae</taxon>
        <taxon>Streptophyta</taxon>
        <taxon>Embryophyta</taxon>
        <taxon>Tracheophyta</taxon>
        <taxon>Spermatophyta</taxon>
        <taxon>Magnoliopsida</taxon>
        <taxon>eudicotyledons</taxon>
        <taxon>Gunneridae</taxon>
        <taxon>Pentapetalae</taxon>
        <taxon>rosids</taxon>
        <taxon>malvids</taxon>
        <taxon>Malvales</taxon>
        <taxon>Malvaceae</taxon>
        <taxon>Helicteroideae</taxon>
        <taxon>Durio</taxon>
    </lineage>
</organism>
<keyword evidence="2" id="KW-1185">Reference proteome</keyword>
<evidence type="ECO:0000313" key="3">
    <source>
        <dbReference type="RefSeq" id="XP_022764574.1"/>
    </source>
</evidence>
<evidence type="ECO:0000259" key="1">
    <source>
        <dbReference type="SMART" id="SM00256"/>
    </source>
</evidence>
<dbReference type="PANTHER" id="PTHR31672:SF13">
    <property type="entry name" value="F-BOX PROTEIN CPR30-LIKE"/>
    <property type="match status" value="1"/>
</dbReference>
<feature type="domain" description="F-box" evidence="1">
    <location>
        <begin position="8"/>
        <end position="48"/>
    </location>
</feature>